<evidence type="ECO:0000256" key="2">
    <source>
        <dbReference type="ARBA" id="ARBA00006375"/>
    </source>
</evidence>
<dbReference type="GO" id="GO:0000064">
    <property type="term" value="F:L-ornithine transmembrane transporter activity"/>
    <property type="evidence" value="ECO:0007669"/>
    <property type="project" value="TreeGrafter"/>
</dbReference>
<dbReference type="InterPro" id="IPR023395">
    <property type="entry name" value="MCP_dom_sf"/>
</dbReference>
<evidence type="ECO:0000256" key="1">
    <source>
        <dbReference type="ARBA" id="ARBA00004225"/>
    </source>
</evidence>
<evidence type="ECO:0000313" key="13">
    <source>
        <dbReference type="EMBL" id="KAB8075646.1"/>
    </source>
</evidence>
<evidence type="ECO:0000256" key="8">
    <source>
        <dbReference type="ARBA" id="ARBA00023128"/>
    </source>
</evidence>
<comment type="subcellular location">
    <subcellularLocation>
        <location evidence="1">Mitochondrion membrane</location>
        <topology evidence="1">Multi-pass membrane protein</topology>
    </subcellularLocation>
</comment>
<evidence type="ECO:0000256" key="4">
    <source>
        <dbReference type="ARBA" id="ARBA00022692"/>
    </source>
</evidence>
<keyword evidence="5" id="KW-0677">Repeat</keyword>
<keyword evidence="14" id="KW-1185">Reference proteome</keyword>
<evidence type="ECO:0000313" key="14">
    <source>
        <dbReference type="Proteomes" id="UP000326565"/>
    </source>
</evidence>
<dbReference type="Gene3D" id="1.50.40.10">
    <property type="entry name" value="Mitochondrial carrier domain"/>
    <property type="match status" value="1"/>
</dbReference>
<dbReference type="PROSITE" id="PS50920">
    <property type="entry name" value="SOLCAR"/>
    <property type="match status" value="1"/>
</dbReference>
<evidence type="ECO:0000256" key="12">
    <source>
        <dbReference type="SAM" id="Phobius"/>
    </source>
</evidence>
<keyword evidence="3 11" id="KW-0813">Transport</keyword>
<organism evidence="13 14">
    <name type="scientific">Aspergillus leporis</name>
    <dbReference type="NCBI Taxonomy" id="41062"/>
    <lineage>
        <taxon>Eukaryota</taxon>
        <taxon>Fungi</taxon>
        <taxon>Dikarya</taxon>
        <taxon>Ascomycota</taxon>
        <taxon>Pezizomycotina</taxon>
        <taxon>Eurotiomycetes</taxon>
        <taxon>Eurotiomycetidae</taxon>
        <taxon>Eurotiales</taxon>
        <taxon>Aspergillaceae</taxon>
        <taxon>Aspergillus</taxon>
        <taxon>Aspergillus subgen. Circumdati</taxon>
    </lineage>
</organism>
<dbReference type="Pfam" id="PF00153">
    <property type="entry name" value="Mito_carr"/>
    <property type="match status" value="3"/>
</dbReference>
<dbReference type="GO" id="GO:0031966">
    <property type="term" value="C:mitochondrial membrane"/>
    <property type="evidence" value="ECO:0007669"/>
    <property type="project" value="UniProtKB-SubCell"/>
</dbReference>
<evidence type="ECO:0000256" key="11">
    <source>
        <dbReference type="RuleBase" id="RU000488"/>
    </source>
</evidence>
<name>A0A5N5X4S6_9EURO</name>
<keyword evidence="7 12" id="KW-1133">Transmembrane helix</keyword>
<keyword evidence="4 10" id="KW-0812">Transmembrane</keyword>
<dbReference type="PANTHER" id="PTHR45624:SF12">
    <property type="entry name" value="MITOCHONDRIAL ORNITHINE TRANSPORTER 1"/>
    <property type="match status" value="1"/>
</dbReference>
<evidence type="ECO:0000256" key="6">
    <source>
        <dbReference type="ARBA" id="ARBA00022792"/>
    </source>
</evidence>
<dbReference type="OrthoDB" id="409586at2759"/>
<accession>A0A5N5X4S6</accession>
<sequence>MASELEARVPMVAGWKENTKDLTAGAAGEIAQVLIGQPFDLVKVRLQTQDGGIALPGSLMPLLGIGACVSVQFSSFHGFRQGIESYNQTKDPEHAPTLSLTQFYLSGAGAGNTSVSVYKPDPHGAARIYNGPWDCTRKIIRAAGISGIYRGQAVTLLREIHGYGAWLAAYEGFIALCGGLAGWPLWLLSHPLDMIKSKMQSDGVGSEKKYHNMRYAFRHN</sequence>
<dbReference type="GO" id="GO:1990575">
    <property type="term" value="P:mitochondrial L-ornithine transmembrane transport"/>
    <property type="evidence" value="ECO:0007669"/>
    <property type="project" value="TreeGrafter"/>
</dbReference>
<evidence type="ECO:0000256" key="5">
    <source>
        <dbReference type="ARBA" id="ARBA00022737"/>
    </source>
</evidence>
<evidence type="ECO:0000256" key="10">
    <source>
        <dbReference type="PROSITE-ProRule" id="PRU00282"/>
    </source>
</evidence>
<dbReference type="PANTHER" id="PTHR45624">
    <property type="entry name" value="MITOCHONDRIAL BASIC AMINO ACIDS TRANSPORTER-RELATED"/>
    <property type="match status" value="1"/>
</dbReference>
<dbReference type="Proteomes" id="UP000326565">
    <property type="component" value="Unassembled WGS sequence"/>
</dbReference>
<dbReference type="AlphaFoldDB" id="A0A5N5X4S6"/>
<dbReference type="SUPFAM" id="SSF103506">
    <property type="entry name" value="Mitochondrial carrier"/>
    <property type="match status" value="1"/>
</dbReference>
<comment type="similarity">
    <text evidence="2 11">Belongs to the mitochondrial carrier (TC 2.A.29) family.</text>
</comment>
<feature type="transmembrane region" description="Helical" evidence="12">
    <location>
        <begin position="163"/>
        <end position="188"/>
    </location>
</feature>
<gene>
    <name evidence="13" type="ORF">BDV29DRAFT_190031</name>
</gene>
<reference evidence="13 14" key="1">
    <citation type="submission" date="2019-04" db="EMBL/GenBank/DDBJ databases">
        <title>Friends and foes A comparative genomics study of 23 Aspergillus species from section Flavi.</title>
        <authorList>
            <consortium name="DOE Joint Genome Institute"/>
            <person name="Kjaerbolling I."/>
            <person name="Vesth T."/>
            <person name="Frisvad J.C."/>
            <person name="Nybo J.L."/>
            <person name="Theobald S."/>
            <person name="Kildgaard S."/>
            <person name="Isbrandt T."/>
            <person name="Kuo A."/>
            <person name="Sato A."/>
            <person name="Lyhne E.K."/>
            <person name="Kogle M.E."/>
            <person name="Wiebenga A."/>
            <person name="Kun R.S."/>
            <person name="Lubbers R.J."/>
            <person name="Makela M.R."/>
            <person name="Barry K."/>
            <person name="Chovatia M."/>
            <person name="Clum A."/>
            <person name="Daum C."/>
            <person name="Haridas S."/>
            <person name="He G."/>
            <person name="LaButti K."/>
            <person name="Lipzen A."/>
            <person name="Mondo S."/>
            <person name="Riley R."/>
            <person name="Salamov A."/>
            <person name="Simmons B.A."/>
            <person name="Magnuson J.K."/>
            <person name="Henrissat B."/>
            <person name="Mortensen U.H."/>
            <person name="Larsen T.O."/>
            <person name="Devries R.P."/>
            <person name="Grigoriev I.V."/>
            <person name="Machida M."/>
            <person name="Baker S.E."/>
            <person name="Andersen M.R."/>
        </authorList>
    </citation>
    <scope>NUCLEOTIDE SEQUENCE [LARGE SCALE GENOMIC DNA]</scope>
    <source>
        <strain evidence="13 14">CBS 151.66</strain>
    </source>
</reference>
<protein>
    <submittedName>
        <fullName evidence="13">Mitochondrial carrier domain-containing protein</fullName>
    </submittedName>
</protein>
<feature type="repeat" description="Solcar" evidence="10">
    <location>
        <begin position="98"/>
        <end position="176"/>
    </location>
</feature>
<keyword evidence="6" id="KW-0999">Mitochondrion inner membrane</keyword>
<proteinExistence type="inferred from homology"/>
<evidence type="ECO:0000256" key="7">
    <source>
        <dbReference type="ARBA" id="ARBA00022989"/>
    </source>
</evidence>
<keyword evidence="8" id="KW-0496">Mitochondrion</keyword>
<dbReference type="EMBL" id="ML732191">
    <property type="protein sequence ID" value="KAB8075646.1"/>
    <property type="molecule type" value="Genomic_DNA"/>
</dbReference>
<dbReference type="InterPro" id="IPR050567">
    <property type="entry name" value="Mitochondrial_Carrier"/>
</dbReference>
<keyword evidence="9 10" id="KW-0472">Membrane</keyword>
<evidence type="ECO:0000256" key="3">
    <source>
        <dbReference type="ARBA" id="ARBA00022448"/>
    </source>
</evidence>
<dbReference type="InterPro" id="IPR018108">
    <property type="entry name" value="MCP_transmembrane"/>
</dbReference>
<evidence type="ECO:0000256" key="9">
    <source>
        <dbReference type="ARBA" id="ARBA00023136"/>
    </source>
</evidence>